<evidence type="ECO:0000256" key="2">
    <source>
        <dbReference type="SAM" id="SignalP"/>
    </source>
</evidence>
<accession>A0A517T969</accession>
<protein>
    <submittedName>
        <fullName evidence="4">Trehalose utilization</fullName>
    </submittedName>
</protein>
<feature type="chain" id="PRO_5021817295" evidence="2">
    <location>
        <begin position="23"/>
        <end position="277"/>
    </location>
</feature>
<evidence type="ECO:0000313" key="5">
    <source>
        <dbReference type="Proteomes" id="UP000319976"/>
    </source>
</evidence>
<evidence type="ECO:0000313" key="4">
    <source>
        <dbReference type="EMBL" id="QDT64916.1"/>
    </source>
</evidence>
<dbReference type="KEGG" id="chya:V22_21610"/>
<evidence type="ECO:0000259" key="3">
    <source>
        <dbReference type="Pfam" id="PF06283"/>
    </source>
</evidence>
<dbReference type="EMBL" id="CP036316">
    <property type="protein sequence ID" value="QDT64916.1"/>
    <property type="molecule type" value="Genomic_DNA"/>
</dbReference>
<sequence precursor="true">MIFSRSLVACLAMLCCTVIASAADLPRVLFLTQSKGYTHGSVRRGDDLSPAEIAIKQLAQQSGAFEVDCTQDAALDITKENLQNYDIVMLYTTGNLPIKQDDLEYFLNDWLKQPGHGVIGFHSATDTFKDYEPYWNMIGGTFNGHPWNAGTTVSIKVHDSDFPAMKPFGEEFTWKDEIYQYRNWQPENVRVLMSLDMVSNKIKKPYQVPVAWCRDFGKGKIFYNNLGHNEATWTKKPFLDSTVAAVKWITGEVSADATPNPEVSAKEEQLAKEAVGE</sequence>
<evidence type="ECO:0000256" key="1">
    <source>
        <dbReference type="SAM" id="MobiDB-lite"/>
    </source>
</evidence>
<feature type="compositionally biased region" description="Basic and acidic residues" evidence="1">
    <location>
        <begin position="264"/>
        <end position="277"/>
    </location>
</feature>
<feature type="region of interest" description="Disordered" evidence="1">
    <location>
        <begin position="256"/>
        <end position="277"/>
    </location>
</feature>
<dbReference type="PANTHER" id="PTHR40469">
    <property type="entry name" value="SECRETED GLYCOSYL HYDROLASE"/>
    <property type="match status" value="1"/>
</dbReference>
<keyword evidence="5" id="KW-1185">Reference proteome</keyword>
<dbReference type="Gene3D" id="3.40.50.880">
    <property type="match status" value="1"/>
</dbReference>
<keyword evidence="2" id="KW-0732">Signal</keyword>
<gene>
    <name evidence="4" type="ORF">V22_21610</name>
</gene>
<dbReference type="Pfam" id="PF06283">
    <property type="entry name" value="ThuA"/>
    <property type="match status" value="1"/>
</dbReference>
<feature type="domain" description="ThuA-like" evidence="3">
    <location>
        <begin position="27"/>
        <end position="248"/>
    </location>
</feature>
<feature type="signal peptide" evidence="2">
    <location>
        <begin position="1"/>
        <end position="22"/>
    </location>
</feature>
<dbReference type="PANTHER" id="PTHR40469:SF2">
    <property type="entry name" value="GALACTOSE-BINDING DOMAIN-LIKE SUPERFAMILY PROTEIN"/>
    <property type="match status" value="1"/>
</dbReference>
<dbReference type="InterPro" id="IPR029010">
    <property type="entry name" value="ThuA-like"/>
</dbReference>
<dbReference type="OrthoDB" id="9785923at2"/>
<dbReference type="Proteomes" id="UP000319976">
    <property type="component" value="Chromosome"/>
</dbReference>
<dbReference type="InterPro" id="IPR029062">
    <property type="entry name" value="Class_I_gatase-like"/>
</dbReference>
<dbReference type="SUPFAM" id="SSF52317">
    <property type="entry name" value="Class I glutamine amidotransferase-like"/>
    <property type="match status" value="1"/>
</dbReference>
<proteinExistence type="predicted"/>
<dbReference type="AlphaFoldDB" id="A0A517T969"/>
<reference evidence="4 5" key="1">
    <citation type="submission" date="2019-02" db="EMBL/GenBank/DDBJ databases">
        <title>Deep-cultivation of Planctomycetes and their phenomic and genomic characterization uncovers novel biology.</title>
        <authorList>
            <person name="Wiegand S."/>
            <person name="Jogler M."/>
            <person name="Boedeker C."/>
            <person name="Pinto D."/>
            <person name="Vollmers J."/>
            <person name="Rivas-Marin E."/>
            <person name="Kohn T."/>
            <person name="Peeters S.H."/>
            <person name="Heuer A."/>
            <person name="Rast P."/>
            <person name="Oberbeckmann S."/>
            <person name="Bunk B."/>
            <person name="Jeske O."/>
            <person name="Meyerdierks A."/>
            <person name="Storesund J.E."/>
            <person name="Kallscheuer N."/>
            <person name="Luecker S."/>
            <person name="Lage O.M."/>
            <person name="Pohl T."/>
            <person name="Merkel B.J."/>
            <person name="Hornburger P."/>
            <person name="Mueller R.-W."/>
            <person name="Bruemmer F."/>
            <person name="Labrenz M."/>
            <person name="Spormann A.M."/>
            <person name="Op den Camp H."/>
            <person name="Overmann J."/>
            <person name="Amann R."/>
            <person name="Jetten M.S.M."/>
            <person name="Mascher T."/>
            <person name="Medema M.H."/>
            <person name="Devos D.P."/>
            <person name="Kaster A.-K."/>
            <person name="Ovreas L."/>
            <person name="Rohde M."/>
            <person name="Galperin M.Y."/>
            <person name="Jogler C."/>
        </authorList>
    </citation>
    <scope>NUCLEOTIDE SEQUENCE [LARGE SCALE GENOMIC DNA]</scope>
    <source>
        <strain evidence="4 5">V22</strain>
    </source>
</reference>
<organism evidence="4 5">
    <name type="scientific">Calycomorphotria hydatis</name>
    <dbReference type="NCBI Taxonomy" id="2528027"/>
    <lineage>
        <taxon>Bacteria</taxon>
        <taxon>Pseudomonadati</taxon>
        <taxon>Planctomycetota</taxon>
        <taxon>Planctomycetia</taxon>
        <taxon>Planctomycetales</taxon>
        <taxon>Planctomycetaceae</taxon>
        <taxon>Calycomorphotria</taxon>
    </lineage>
</organism>
<name>A0A517T969_9PLAN</name>